<evidence type="ECO:0000313" key="2">
    <source>
        <dbReference type="EMBL" id="GIL54247.1"/>
    </source>
</evidence>
<reference evidence="2" key="1">
    <citation type="journal article" date="2021" name="Proc. Natl. Acad. Sci. U.S.A.">
        <title>Three genomes in the algal genus Volvox reveal the fate of a haploid sex-determining region after a transition to homothallism.</title>
        <authorList>
            <person name="Yamamoto K."/>
            <person name="Hamaji T."/>
            <person name="Kawai-Toyooka H."/>
            <person name="Matsuzaki R."/>
            <person name="Takahashi F."/>
            <person name="Nishimura Y."/>
            <person name="Kawachi M."/>
            <person name="Noguchi H."/>
            <person name="Minakuchi Y."/>
            <person name="Umen J.G."/>
            <person name="Toyoda A."/>
            <person name="Nozaki H."/>
        </authorList>
    </citation>
    <scope>NUCLEOTIDE SEQUENCE</scope>
    <source>
        <strain evidence="2">NIES-3780</strain>
    </source>
</reference>
<comment type="caution">
    <text evidence="2">The sequence shown here is derived from an EMBL/GenBank/DDBJ whole genome shotgun (WGS) entry which is preliminary data.</text>
</comment>
<evidence type="ECO:0000256" key="1">
    <source>
        <dbReference type="SAM" id="MobiDB-lite"/>
    </source>
</evidence>
<feature type="compositionally biased region" description="Polar residues" evidence="1">
    <location>
        <begin position="63"/>
        <end position="82"/>
    </location>
</feature>
<feature type="compositionally biased region" description="Polar residues" evidence="1">
    <location>
        <begin position="94"/>
        <end position="103"/>
    </location>
</feature>
<dbReference type="EMBL" id="BNCO01000017">
    <property type="protein sequence ID" value="GIL54247.1"/>
    <property type="molecule type" value="Genomic_DNA"/>
</dbReference>
<keyword evidence="3" id="KW-1185">Reference proteome</keyword>
<protein>
    <submittedName>
        <fullName evidence="2">Uncharacterized protein</fullName>
    </submittedName>
</protein>
<evidence type="ECO:0000313" key="3">
    <source>
        <dbReference type="Proteomes" id="UP000747399"/>
    </source>
</evidence>
<feature type="region of interest" description="Disordered" evidence="1">
    <location>
        <begin position="27"/>
        <end position="103"/>
    </location>
</feature>
<name>A0A8J4B521_9CHLO</name>
<dbReference type="AlphaFoldDB" id="A0A8J4B521"/>
<sequence length="103" mass="11038">MDCACILNTDLRCACVFCTPATPGLRALTEIPRPPNPLDPPRPRRRRNTDAGIPSLLPLPSTCEITRSSPSTMPNHSRTATSADVMARRPLSSPEVSTTTAAP</sequence>
<accession>A0A8J4B521</accession>
<organism evidence="2 3">
    <name type="scientific">Volvox africanus</name>
    <dbReference type="NCBI Taxonomy" id="51714"/>
    <lineage>
        <taxon>Eukaryota</taxon>
        <taxon>Viridiplantae</taxon>
        <taxon>Chlorophyta</taxon>
        <taxon>core chlorophytes</taxon>
        <taxon>Chlorophyceae</taxon>
        <taxon>CS clade</taxon>
        <taxon>Chlamydomonadales</taxon>
        <taxon>Volvocaceae</taxon>
        <taxon>Volvox</taxon>
    </lineage>
</organism>
<proteinExistence type="predicted"/>
<dbReference type="Proteomes" id="UP000747399">
    <property type="component" value="Unassembled WGS sequence"/>
</dbReference>
<gene>
    <name evidence="2" type="ORF">Vafri_9821</name>
</gene>